<accession>A0A1M5M6L3</accession>
<evidence type="ECO:0000256" key="1">
    <source>
        <dbReference type="SAM" id="MobiDB-lite"/>
    </source>
</evidence>
<name>A0A1M5M6L3_STRHI</name>
<proteinExistence type="predicted"/>
<organism evidence="2 3">
    <name type="scientific">Streptoalloteichus hindustanus</name>
    <dbReference type="NCBI Taxonomy" id="2017"/>
    <lineage>
        <taxon>Bacteria</taxon>
        <taxon>Bacillati</taxon>
        <taxon>Actinomycetota</taxon>
        <taxon>Actinomycetes</taxon>
        <taxon>Pseudonocardiales</taxon>
        <taxon>Pseudonocardiaceae</taxon>
        <taxon>Streptoalloteichus</taxon>
    </lineage>
</organism>
<protein>
    <submittedName>
        <fullName evidence="2">Uncharacterized protein</fullName>
    </submittedName>
</protein>
<dbReference type="EMBL" id="FQVN01000013">
    <property type="protein sequence ID" value="SHG72906.1"/>
    <property type="molecule type" value="Genomic_DNA"/>
</dbReference>
<dbReference type="Proteomes" id="UP000184501">
    <property type="component" value="Unassembled WGS sequence"/>
</dbReference>
<feature type="region of interest" description="Disordered" evidence="1">
    <location>
        <begin position="133"/>
        <end position="159"/>
    </location>
</feature>
<dbReference type="AlphaFoldDB" id="A0A1M5M6L3"/>
<dbReference type="OrthoDB" id="4224433at2"/>
<dbReference type="RefSeq" id="WP_073489026.1">
    <property type="nucleotide sequence ID" value="NZ_FQVN01000013.1"/>
</dbReference>
<evidence type="ECO:0000313" key="3">
    <source>
        <dbReference type="Proteomes" id="UP000184501"/>
    </source>
</evidence>
<gene>
    <name evidence="2" type="ORF">SAMN05444320_11310</name>
</gene>
<reference evidence="2 3" key="1">
    <citation type="submission" date="2016-11" db="EMBL/GenBank/DDBJ databases">
        <authorList>
            <person name="Jaros S."/>
            <person name="Januszkiewicz K."/>
            <person name="Wedrychowicz H."/>
        </authorList>
    </citation>
    <scope>NUCLEOTIDE SEQUENCE [LARGE SCALE GENOMIC DNA]</scope>
    <source>
        <strain evidence="2 3">DSM 44523</strain>
    </source>
</reference>
<keyword evidence="3" id="KW-1185">Reference proteome</keyword>
<evidence type="ECO:0000313" key="2">
    <source>
        <dbReference type="EMBL" id="SHG72906.1"/>
    </source>
</evidence>
<dbReference type="STRING" id="2017.SAMN05444320_11310"/>
<sequence>MTSPSSGLLLPYEVELAPLRTAAGEGSRVRVTIGRAPHDRTRWPVRCARILLTVPLTHAHPMPLALRTRVTPVASPVHGGQWWVHATTTDPNAPVFTCVPETPATFDGTWSLTVTLDLDQTAADAVEVVEHSTSGDGSLLSHAGRLTATRHSGPSRSKP</sequence>
<feature type="compositionally biased region" description="Polar residues" evidence="1">
    <location>
        <begin position="149"/>
        <end position="159"/>
    </location>
</feature>